<keyword evidence="1" id="KW-0732">Signal</keyword>
<evidence type="ECO:0000313" key="3">
    <source>
        <dbReference type="Proteomes" id="UP000598174"/>
    </source>
</evidence>
<dbReference type="RefSeq" id="WP_203821160.1">
    <property type="nucleotide sequence ID" value="NZ_BAAABP010000017.1"/>
</dbReference>
<comment type="caution">
    <text evidence="2">The sequence shown here is derived from an EMBL/GenBank/DDBJ whole genome shotgun (WGS) entry which is preliminary data.</text>
</comment>
<dbReference type="AlphaFoldDB" id="A0A919J668"/>
<dbReference type="Proteomes" id="UP000598174">
    <property type="component" value="Unassembled WGS sequence"/>
</dbReference>
<protein>
    <recommendedName>
        <fullName evidence="4">Small secreted protein</fullName>
    </recommendedName>
</protein>
<evidence type="ECO:0000313" key="2">
    <source>
        <dbReference type="EMBL" id="GIE14783.1"/>
    </source>
</evidence>
<evidence type="ECO:0008006" key="4">
    <source>
        <dbReference type="Google" id="ProtNLM"/>
    </source>
</evidence>
<proteinExistence type="predicted"/>
<accession>A0A919J668</accession>
<organism evidence="2 3">
    <name type="scientific">Paractinoplanes ferrugineus</name>
    <dbReference type="NCBI Taxonomy" id="113564"/>
    <lineage>
        <taxon>Bacteria</taxon>
        <taxon>Bacillati</taxon>
        <taxon>Actinomycetota</taxon>
        <taxon>Actinomycetes</taxon>
        <taxon>Micromonosporales</taxon>
        <taxon>Micromonosporaceae</taxon>
        <taxon>Paractinoplanes</taxon>
    </lineage>
</organism>
<evidence type="ECO:0000256" key="1">
    <source>
        <dbReference type="SAM" id="SignalP"/>
    </source>
</evidence>
<feature type="chain" id="PRO_5039588607" description="Small secreted protein" evidence="1">
    <location>
        <begin position="17"/>
        <end position="168"/>
    </location>
</feature>
<dbReference type="EMBL" id="BOMM01000057">
    <property type="protein sequence ID" value="GIE14783.1"/>
    <property type="molecule type" value="Genomic_DNA"/>
</dbReference>
<name>A0A919J668_9ACTN</name>
<feature type="signal peptide" evidence="1">
    <location>
        <begin position="1"/>
        <end position="16"/>
    </location>
</feature>
<sequence length="168" mass="16935">MRPLALLIVVPFLAVAAGCSGSDDAVTPAGGATPVAGGSAGATVAVDPSVAAAGDQALSSNTKAICDQAARTSTSFGQTFIADLKIKIDSESKDAAAKSEAQQKIDRDVTNYSEALADMAKLADDKALKGALTDMSKQVKALKGDVTKLNADKMSDLTTTLDKACGKG</sequence>
<keyword evidence="3" id="KW-1185">Reference proteome</keyword>
<reference evidence="2" key="1">
    <citation type="submission" date="2021-01" db="EMBL/GenBank/DDBJ databases">
        <title>Whole genome shotgun sequence of Actinoplanes ferrugineus NBRC 15555.</title>
        <authorList>
            <person name="Komaki H."/>
            <person name="Tamura T."/>
        </authorList>
    </citation>
    <scope>NUCLEOTIDE SEQUENCE</scope>
    <source>
        <strain evidence="2">NBRC 15555</strain>
    </source>
</reference>
<gene>
    <name evidence="2" type="ORF">Afe05nite_66230</name>
</gene>
<dbReference type="PROSITE" id="PS51257">
    <property type="entry name" value="PROKAR_LIPOPROTEIN"/>
    <property type="match status" value="1"/>
</dbReference>